<evidence type="ECO:0000259" key="13">
    <source>
        <dbReference type="PROSITE" id="PS51319"/>
    </source>
</evidence>
<feature type="domain" description="TFIIS N-terminal" evidence="13">
    <location>
        <begin position="1"/>
        <end position="77"/>
    </location>
</feature>
<feature type="compositionally biased region" description="Basic and acidic residues" evidence="12">
    <location>
        <begin position="1187"/>
        <end position="1198"/>
    </location>
</feature>
<comment type="similarity">
    <text evidence="3">Belongs to the WD repeat EIF2A family.</text>
</comment>
<dbReference type="InterPro" id="IPR015943">
    <property type="entry name" value="WD40/YVTN_repeat-like_dom_sf"/>
</dbReference>
<evidence type="ECO:0000256" key="10">
    <source>
        <dbReference type="ARBA" id="ARBA00023242"/>
    </source>
</evidence>
<dbReference type="PANTHER" id="PTHR13227">
    <property type="entry name" value="EUKARYOTIC TRANSLATION INITIATION FACTOR 2A"/>
    <property type="match status" value="1"/>
</dbReference>
<dbReference type="GO" id="GO:0006368">
    <property type="term" value="P:transcription elongation by RNA polymerase II"/>
    <property type="evidence" value="ECO:0007669"/>
    <property type="project" value="InterPro"/>
</dbReference>
<evidence type="ECO:0000256" key="6">
    <source>
        <dbReference type="ARBA" id="ARBA00022574"/>
    </source>
</evidence>
<organism evidence="14 15">
    <name type="scientific">Trichinella murrelli</name>
    <dbReference type="NCBI Taxonomy" id="144512"/>
    <lineage>
        <taxon>Eukaryota</taxon>
        <taxon>Metazoa</taxon>
        <taxon>Ecdysozoa</taxon>
        <taxon>Nematoda</taxon>
        <taxon>Enoplea</taxon>
        <taxon>Dorylaimia</taxon>
        <taxon>Trichinellida</taxon>
        <taxon>Trichinellidae</taxon>
        <taxon>Trichinella</taxon>
    </lineage>
</organism>
<dbReference type="Gene3D" id="6.10.250.3180">
    <property type="match status" value="1"/>
</dbReference>
<dbReference type="SUPFAM" id="SSF82171">
    <property type="entry name" value="DPP6 N-terminal domain-like"/>
    <property type="match status" value="1"/>
</dbReference>
<evidence type="ECO:0000256" key="8">
    <source>
        <dbReference type="ARBA" id="ARBA00022845"/>
    </source>
</evidence>
<dbReference type="InterPro" id="IPR011387">
    <property type="entry name" value="TIF2A"/>
</dbReference>
<protein>
    <recommendedName>
        <fullName evidence="4">Eukaryotic translation initiation factor 2A</fullName>
    </recommendedName>
</protein>
<comment type="subcellular location">
    <subcellularLocation>
        <location evidence="2 11">Nucleus</location>
    </subcellularLocation>
</comment>
<evidence type="ECO:0000256" key="3">
    <source>
        <dbReference type="ARBA" id="ARBA00009573"/>
    </source>
</evidence>
<dbReference type="GO" id="GO:0003729">
    <property type="term" value="F:mRNA binding"/>
    <property type="evidence" value="ECO:0007669"/>
    <property type="project" value="TreeGrafter"/>
</dbReference>
<evidence type="ECO:0000256" key="9">
    <source>
        <dbReference type="ARBA" id="ARBA00022917"/>
    </source>
</evidence>
<reference evidence="14 15" key="1">
    <citation type="submission" date="2015-01" db="EMBL/GenBank/DDBJ databases">
        <title>Evolution of Trichinella species and genotypes.</title>
        <authorList>
            <person name="Korhonen P.K."/>
            <person name="Edoardo P."/>
            <person name="Giuseppe L.R."/>
            <person name="Gasser R.B."/>
        </authorList>
    </citation>
    <scope>NUCLEOTIDE SEQUENCE [LARGE SCALE GENOMIC DNA]</scope>
    <source>
        <strain evidence="14">ISS417</strain>
    </source>
</reference>
<dbReference type="EMBL" id="JYDJ01000089">
    <property type="protein sequence ID" value="KRX44794.1"/>
    <property type="molecule type" value="Genomic_DNA"/>
</dbReference>
<feature type="region of interest" description="Disordered" evidence="12">
    <location>
        <begin position="1324"/>
        <end position="1348"/>
    </location>
</feature>
<dbReference type="GO" id="GO:0043022">
    <property type="term" value="F:ribosome binding"/>
    <property type="evidence" value="ECO:0007669"/>
    <property type="project" value="TreeGrafter"/>
</dbReference>
<dbReference type="Gene3D" id="2.130.10.10">
    <property type="entry name" value="YVTN repeat-like/Quinoprotein amine dehydrogenase"/>
    <property type="match status" value="1"/>
</dbReference>
<keyword evidence="5 14" id="KW-0396">Initiation factor</keyword>
<name>A0A0V0U0K4_9BILA</name>
<keyword evidence="9" id="KW-0648">Protein biosynthesis</keyword>
<feature type="compositionally biased region" description="Polar residues" evidence="12">
    <location>
        <begin position="215"/>
        <end position="231"/>
    </location>
</feature>
<comment type="function">
    <text evidence="1">Functions in the early steps of protein synthesis of a small number of specific mRNAs. Acts by directing the binding of methionyl-tRNAi to 40S ribosomal subunits. In contrast to the eIF-2 complex, it binds methionyl-tRNAi to 40S subunits in a codon-dependent manner, whereas the eIF-2 complex binds methionyl-tRNAi to 40S subunits in a GTP-dependent manner.</text>
</comment>
<dbReference type="Pfam" id="PF08662">
    <property type="entry name" value="eIF2A"/>
    <property type="match status" value="2"/>
</dbReference>
<dbReference type="InterPro" id="IPR035441">
    <property type="entry name" value="TFIIS/LEDGF_dom_sf"/>
</dbReference>
<evidence type="ECO:0000256" key="2">
    <source>
        <dbReference type="ARBA" id="ARBA00004123"/>
    </source>
</evidence>
<accession>A0A0V0U0K4</accession>
<dbReference type="GO" id="GO:0070449">
    <property type="term" value="C:elongin complex"/>
    <property type="evidence" value="ECO:0007669"/>
    <property type="project" value="InterPro"/>
</dbReference>
<dbReference type="Gene3D" id="1.20.930.10">
    <property type="entry name" value="Conserved domain common to transcription factors TFIIS, elongin A, CRSP70"/>
    <property type="match status" value="1"/>
</dbReference>
<feature type="compositionally biased region" description="Basic and acidic residues" evidence="12">
    <location>
        <begin position="125"/>
        <end position="150"/>
    </location>
</feature>
<dbReference type="PROSITE" id="PS51319">
    <property type="entry name" value="TFIIS_N"/>
    <property type="match status" value="1"/>
</dbReference>
<evidence type="ECO:0000256" key="4">
    <source>
        <dbReference type="ARBA" id="ARBA00013819"/>
    </source>
</evidence>
<feature type="non-terminal residue" evidence="14">
    <location>
        <position position="1"/>
    </location>
</feature>
<evidence type="ECO:0000256" key="1">
    <source>
        <dbReference type="ARBA" id="ARBA00003993"/>
    </source>
</evidence>
<evidence type="ECO:0000256" key="7">
    <source>
        <dbReference type="ARBA" id="ARBA00022737"/>
    </source>
</evidence>
<evidence type="ECO:0000256" key="12">
    <source>
        <dbReference type="SAM" id="MobiDB-lite"/>
    </source>
</evidence>
<dbReference type="SUPFAM" id="SSF47676">
    <property type="entry name" value="Conserved domain common to transcription factors TFIIS, elongin A, CRSP70"/>
    <property type="match status" value="1"/>
</dbReference>
<dbReference type="PANTHER" id="PTHR13227:SF0">
    <property type="entry name" value="EUKARYOTIC TRANSLATION INITIATION FACTOR 2A"/>
    <property type="match status" value="1"/>
</dbReference>
<feature type="compositionally biased region" description="Basic and acidic residues" evidence="12">
    <location>
        <begin position="1332"/>
        <end position="1347"/>
    </location>
</feature>
<dbReference type="GO" id="GO:0000049">
    <property type="term" value="F:tRNA binding"/>
    <property type="evidence" value="ECO:0007669"/>
    <property type="project" value="TreeGrafter"/>
</dbReference>
<dbReference type="Pfam" id="PF06881">
    <property type="entry name" value="Elongin_A"/>
    <property type="match status" value="1"/>
</dbReference>
<sequence>LKMNYKDEIEGLKKWLLGDDRVKKMRALRKLETLPITLEILQQTGIGIALNSLRNEKEYSERVKTLVFKWKEIAYSTARKKGIEIDFCETTANKYSVKPRDATVAKSAVKITSSSSSKVSTKPDTLAKCEMKRSADTRSTEDALTSEKESASAFKVPKVSKRIKLTTGSDSFADALGSVDHLPKNYNRSHKRKLGQKSKQIPNGDSLPDVEILKSLQTSLNEPGPSNQSNMYFVKADSKPPSYNKTKTNDCAIKKSCTMKGDYDYLDQQLVKRGHSRTQVYSGRRSHIVQSIQKLFDMCIRVLSDNIDQLEFTGGVPYSILRPVLSRASPQQLVKIEHYNPYLSIDLQELWKEHCKKEFNCLACDLLKKETYRQMYERMVMQREQKFLEVTRSISESMNNANVRVAKLSEVKTPRDVLRRQAKYGTGLLALPSCEDIIESRRYGLVGGGSSSKMKSLASSSRRSETKVPSLQSRRCWSNRWKCSKIVAEVAADIDRSIHFFHQNTARRTEAGHAALIGQFVRAELQAQYAVAFSGHLFGHLLASGGFENHIPLLGKAAAAGLGGEFVRTGEPGNLSGTTTQLFFGKIQPFGFDGCLEIYANQSTHSSHGRRVGHAGLAGENVRARLERDVLFTATVFGQPTTDQRALVPPASDDHLTAALGGEFVAAGLHGYDGVGLVAPVVTLTVGQQPVLLVLDSADVGSAGEERRRALLRGELVGSALGSGDALALAVRLDEAAVFGPVYVRPRTAESAHPFLRGEFVGAGLQRQYRLAGVELFKSPLARFGRNRMSTDAEKPELGRIPNRACTGGATLTFSNDGKYFAFCDEKIFVYKCSKWRLHAAFDENEATNLFFSPKNSVLCTFKPYSTAVGVTSVESNLKLWSMFTGELLCEWVQKNIVSWRPMWTADESIVLRLVGSELWFIAPENLNRFVQKLTLPKLTSFSLSPGPAPFHVAVYTASSNEKMASARLYRCSLKAPIDIVACKNFQADRVDFHWNKNGTAVLVMAILDVDPQNKSYYGCENLHLMTTYGEACNVPLDREGPIHSVDWHPGSKLFCVVYGISGNIECWSMKDRKKISEFVAEDTTFFEISPDGIHFITATTSPRLRVSNGLKIWHCSGKVIHEINCIDETLLWQVIWSSEGKDKFPKPVIDLSSFQGAKAVQQSAYVPPHLRGTIKAEPAKSSLGEVDSRFNGDESASKKKKNVGFKKDHHGNFGKLLNTVNTKATDKGERMKKIRSLQTKLRQIKILKDKQSQGCKLELNQIEKINREEEIQAQLEQLTITGGATRLKEKENDRDRKTVVMFCFAGARVGWRFVIFPRKASSLPSHKNQKHRDEQNGRGDDRRELPPLHADLVRNGFAFH</sequence>
<dbReference type="GO" id="GO:0022627">
    <property type="term" value="C:cytosolic small ribosomal subunit"/>
    <property type="evidence" value="ECO:0007669"/>
    <property type="project" value="TreeGrafter"/>
</dbReference>
<feature type="region of interest" description="Disordered" evidence="12">
    <location>
        <begin position="116"/>
        <end position="151"/>
    </location>
</feature>
<keyword evidence="15" id="KW-1185">Reference proteome</keyword>
<dbReference type="OrthoDB" id="2194683at2759"/>
<keyword evidence="8" id="KW-0810">Translation regulation</keyword>
<proteinExistence type="inferred from homology"/>
<evidence type="ECO:0000256" key="11">
    <source>
        <dbReference type="PROSITE-ProRule" id="PRU00649"/>
    </source>
</evidence>
<dbReference type="InterPro" id="IPR010684">
    <property type="entry name" value="RNA_pol_II_trans_fac_SIII_A"/>
</dbReference>
<dbReference type="GO" id="GO:0006417">
    <property type="term" value="P:regulation of translation"/>
    <property type="evidence" value="ECO:0007669"/>
    <property type="project" value="UniProtKB-KW"/>
</dbReference>
<evidence type="ECO:0000313" key="14">
    <source>
        <dbReference type="EMBL" id="KRX44794.1"/>
    </source>
</evidence>
<comment type="caution">
    <text evidence="14">The sequence shown here is derived from an EMBL/GenBank/DDBJ whole genome shotgun (WGS) entry which is preliminary data.</text>
</comment>
<keyword evidence="6" id="KW-0853">WD repeat</keyword>
<feature type="region of interest" description="Disordered" evidence="12">
    <location>
        <begin position="1186"/>
        <end position="1205"/>
    </location>
</feature>
<dbReference type="GO" id="GO:0003743">
    <property type="term" value="F:translation initiation factor activity"/>
    <property type="evidence" value="ECO:0007669"/>
    <property type="project" value="UniProtKB-KW"/>
</dbReference>
<dbReference type="InterPro" id="IPR017923">
    <property type="entry name" value="TFIIS_N"/>
</dbReference>
<dbReference type="InterPro" id="IPR003617">
    <property type="entry name" value="TFIIS/CRSP70_N_sub"/>
</dbReference>
<dbReference type="STRING" id="144512.A0A0V0U0K4"/>
<dbReference type="InterPro" id="IPR013979">
    <property type="entry name" value="TIF_beta_prop-like"/>
</dbReference>
<evidence type="ECO:0000256" key="5">
    <source>
        <dbReference type="ARBA" id="ARBA00022540"/>
    </source>
</evidence>
<keyword evidence="7" id="KW-0677">Repeat</keyword>
<keyword evidence="10 11" id="KW-0539">Nucleus</keyword>
<evidence type="ECO:0000313" key="15">
    <source>
        <dbReference type="Proteomes" id="UP000055048"/>
    </source>
</evidence>
<dbReference type="Proteomes" id="UP000055048">
    <property type="component" value="Unassembled WGS sequence"/>
</dbReference>
<feature type="compositionally biased region" description="Basic residues" evidence="12">
    <location>
        <begin position="187"/>
        <end position="196"/>
    </location>
</feature>
<feature type="region of interest" description="Disordered" evidence="12">
    <location>
        <begin position="178"/>
        <end position="245"/>
    </location>
</feature>
<dbReference type="SMART" id="SM00509">
    <property type="entry name" value="TFS2N"/>
    <property type="match status" value="1"/>
</dbReference>
<gene>
    <name evidence="14" type="ORF">T05_4251</name>
</gene>
<dbReference type="Pfam" id="PF08711">
    <property type="entry name" value="Med26"/>
    <property type="match status" value="1"/>
</dbReference>